<proteinExistence type="predicted"/>
<dbReference type="PANTHER" id="PTHR33531:SF7">
    <property type="entry name" value="HYPOTHETICAL MEMBRANE PROTEIN, CONSERVED"/>
    <property type="match status" value="1"/>
</dbReference>
<gene>
    <name evidence="2" type="ORF">GURASL_22550</name>
</gene>
<evidence type="ECO:0000259" key="1">
    <source>
        <dbReference type="Pfam" id="PF02915"/>
    </source>
</evidence>
<accession>A0ABN6VXW0</accession>
<keyword evidence="3" id="KW-1185">Reference proteome</keyword>
<protein>
    <submittedName>
        <fullName evidence="2">Ferritin</fullName>
    </submittedName>
</protein>
<reference evidence="2 3" key="1">
    <citation type="submission" date="2022-12" db="EMBL/GenBank/DDBJ databases">
        <title>Polyphasic characterization of Geotalea uranireducens NIT-SL11 newly isolated from a complex of sewage sludge and microbially reduced graphene oxide.</title>
        <authorList>
            <person name="Xie L."/>
            <person name="Yoshida N."/>
            <person name="Meng L."/>
        </authorList>
    </citation>
    <scope>NUCLEOTIDE SEQUENCE [LARGE SCALE GENOMIC DNA]</scope>
    <source>
        <strain evidence="2 3">NIT-SL11</strain>
    </source>
</reference>
<organism evidence="2 3">
    <name type="scientific">Geotalea uraniireducens</name>
    <dbReference type="NCBI Taxonomy" id="351604"/>
    <lineage>
        <taxon>Bacteria</taxon>
        <taxon>Pseudomonadati</taxon>
        <taxon>Thermodesulfobacteriota</taxon>
        <taxon>Desulfuromonadia</taxon>
        <taxon>Geobacterales</taxon>
        <taxon>Geobacteraceae</taxon>
        <taxon>Geotalea</taxon>
    </lineage>
</organism>
<sequence>MFEEIDVDDAIKKAIQTEKNAMNFYELGALQMKDPDAVKFFQLLAREERQHAGQFYKIYQGSDIADFDELMDTPPDHQSSWLAALAKSINSDFNEQKAMELAMEKELNLEKALRETAAQIKSAEVRAIFELNAQETHNHYELIESEYARIMAMVHESDMDIYVRE</sequence>
<dbReference type="InterPro" id="IPR012347">
    <property type="entry name" value="Ferritin-like"/>
</dbReference>
<dbReference type="RefSeq" id="WP_281999439.1">
    <property type="nucleotide sequence ID" value="NZ_AP027151.1"/>
</dbReference>
<evidence type="ECO:0000313" key="2">
    <source>
        <dbReference type="EMBL" id="BDV43332.1"/>
    </source>
</evidence>
<dbReference type="SUPFAM" id="SSF47240">
    <property type="entry name" value="Ferritin-like"/>
    <property type="match status" value="1"/>
</dbReference>
<dbReference type="InterPro" id="IPR009078">
    <property type="entry name" value="Ferritin-like_SF"/>
</dbReference>
<dbReference type="EMBL" id="AP027151">
    <property type="protein sequence ID" value="BDV43332.1"/>
    <property type="molecule type" value="Genomic_DNA"/>
</dbReference>
<dbReference type="CDD" id="cd01045">
    <property type="entry name" value="Ferritin_like_AB"/>
    <property type="match status" value="1"/>
</dbReference>
<dbReference type="Gene3D" id="1.20.1260.10">
    <property type="match status" value="1"/>
</dbReference>
<name>A0ABN6VXW0_9BACT</name>
<dbReference type="InterPro" id="IPR003251">
    <property type="entry name" value="Rr_diiron-bd_dom"/>
</dbReference>
<dbReference type="PANTHER" id="PTHR33531">
    <property type="entry name" value="RUBRERYTHRIN SUBFAMILY"/>
    <property type="match status" value="1"/>
</dbReference>
<feature type="domain" description="Rubrerythrin diiron-binding" evidence="1">
    <location>
        <begin position="10"/>
        <end position="145"/>
    </location>
</feature>
<evidence type="ECO:0000313" key="3">
    <source>
        <dbReference type="Proteomes" id="UP001317705"/>
    </source>
</evidence>
<dbReference type="Proteomes" id="UP001317705">
    <property type="component" value="Chromosome"/>
</dbReference>
<dbReference type="Pfam" id="PF02915">
    <property type="entry name" value="Rubrerythrin"/>
    <property type="match status" value="1"/>
</dbReference>